<evidence type="ECO:0000313" key="2">
    <source>
        <dbReference type="EMBL" id="CAJ0557607.1"/>
    </source>
</evidence>
<comment type="caution">
    <text evidence="2">The sequence shown here is derived from an EMBL/GenBank/DDBJ whole genome shotgun (WGS) entry which is preliminary data.</text>
</comment>
<dbReference type="Proteomes" id="UP001177023">
    <property type="component" value="Unassembled WGS sequence"/>
</dbReference>
<accession>A0AA36C390</accession>
<proteinExistence type="predicted"/>
<gene>
    <name evidence="2" type="ORF">MSPICULIGERA_LOCUS365</name>
</gene>
<name>A0AA36C390_9BILA</name>
<feature type="region of interest" description="Disordered" evidence="1">
    <location>
        <begin position="79"/>
        <end position="109"/>
    </location>
</feature>
<reference evidence="2" key="1">
    <citation type="submission" date="2023-06" db="EMBL/GenBank/DDBJ databases">
        <authorList>
            <person name="Delattre M."/>
        </authorList>
    </citation>
    <scope>NUCLEOTIDE SEQUENCE</scope>
    <source>
        <strain evidence="2">AF72</strain>
    </source>
</reference>
<feature type="compositionally biased region" description="Basic and acidic residues" evidence="1">
    <location>
        <begin position="79"/>
        <end position="97"/>
    </location>
</feature>
<feature type="non-terminal residue" evidence="2">
    <location>
        <position position="282"/>
    </location>
</feature>
<organism evidence="2 3">
    <name type="scientific">Mesorhabditis spiculigera</name>
    <dbReference type="NCBI Taxonomy" id="96644"/>
    <lineage>
        <taxon>Eukaryota</taxon>
        <taxon>Metazoa</taxon>
        <taxon>Ecdysozoa</taxon>
        <taxon>Nematoda</taxon>
        <taxon>Chromadorea</taxon>
        <taxon>Rhabditida</taxon>
        <taxon>Rhabditina</taxon>
        <taxon>Rhabditomorpha</taxon>
        <taxon>Rhabditoidea</taxon>
        <taxon>Rhabditidae</taxon>
        <taxon>Mesorhabditinae</taxon>
        <taxon>Mesorhabditis</taxon>
    </lineage>
</organism>
<keyword evidence="3" id="KW-1185">Reference proteome</keyword>
<protein>
    <submittedName>
        <fullName evidence="2">Uncharacterized protein</fullName>
    </submittedName>
</protein>
<sequence length="282" mass="30858">MEVAVATLATDRALLLLGVPGTAKTWVSNTFRLQSRVRRRSWFKVHVGYARGSYPLRLELRTPSLGGADRRCAGAVTCDDRDGNREDRPRRRVDAHSGRRAGRPHHHSLREDVAGAGTGYRVQAAKGFNLIATANDRDRVCQRSVVRTASTVQHSCSPVAGQRGEDEVAIVARRVEQLGAALELPTTPAAAEEIRRVVTVFRELRSGHDHRRPHQVEVPVRNSVDGGGDLGGHSTVWRCLRISGTRRTAGIATSLPESWVRVIKDPVADKVVWNGVPRGSSA</sequence>
<dbReference type="AlphaFoldDB" id="A0AA36C390"/>
<dbReference type="EMBL" id="CATQJA010000056">
    <property type="protein sequence ID" value="CAJ0557607.1"/>
    <property type="molecule type" value="Genomic_DNA"/>
</dbReference>
<evidence type="ECO:0000256" key="1">
    <source>
        <dbReference type="SAM" id="MobiDB-lite"/>
    </source>
</evidence>
<feature type="compositionally biased region" description="Basic residues" evidence="1">
    <location>
        <begin position="98"/>
        <end position="108"/>
    </location>
</feature>
<evidence type="ECO:0000313" key="3">
    <source>
        <dbReference type="Proteomes" id="UP001177023"/>
    </source>
</evidence>